<sequence>MHTQRKVLTVDQIVRQAEKLNVSRSEQPRNSPLVSPEQRHSLCTDNVVENDFQLGNIESLPSINTKMSSRQCANNSKNLSSEKQVAELPSLWSKVTQQPTVDESTSEEQQPEVVQKPIQETNMSLQEKPKKKKKKRHVNISDSMVEKPLKRLDTLDPDDIF</sequence>
<protein>
    <submittedName>
        <fullName evidence="3">Hypothetical_protein</fullName>
    </submittedName>
</protein>
<name>A0AA86PC89_9EUKA</name>
<reference evidence="3 4" key="2">
    <citation type="submission" date="2024-07" db="EMBL/GenBank/DDBJ databases">
        <authorList>
            <person name="Akdeniz Z."/>
        </authorList>
    </citation>
    <scope>NUCLEOTIDE SEQUENCE [LARGE SCALE GENOMIC DNA]</scope>
</reference>
<dbReference type="Proteomes" id="UP001642409">
    <property type="component" value="Unassembled WGS sequence"/>
</dbReference>
<feature type="compositionally biased region" description="Polar residues" evidence="1">
    <location>
        <begin position="93"/>
        <end position="103"/>
    </location>
</feature>
<keyword evidence="4" id="KW-1185">Reference proteome</keyword>
<feature type="region of interest" description="Disordered" evidence="1">
    <location>
        <begin position="68"/>
        <end position="161"/>
    </location>
</feature>
<comment type="caution">
    <text evidence="2">The sequence shown here is derived from an EMBL/GenBank/DDBJ whole genome shotgun (WGS) entry which is preliminary data.</text>
</comment>
<organism evidence="2">
    <name type="scientific">Hexamita inflata</name>
    <dbReference type="NCBI Taxonomy" id="28002"/>
    <lineage>
        <taxon>Eukaryota</taxon>
        <taxon>Metamonada</taxon>
        <taxon>Diplomonadida</taxon>
        <taxon>Hexamitidae</taxon>
        <taxon>Hexamitinae</taxon>
        <taxon>Hexamita</taxon>
    </lineage>
</organism>
<dbReference type="EMBL" id="CATOUU010000531">
    <property type="protein sequence ID" value="CAI9933454.1"/>
    <property type="molecule type" value="Genomic_DNA"/>
</dbReference>
<evidence type="ECO:0000256" key="1">
    <source>
        <dbReference type="SAM" id="MobiDB-lite"/>
    </source>
</evidence>
<evidence type="ECO:0000313" key="4">
    <source>
        <dbReference type="Proteomes" id="UP001642409"/>
    </source>
</evidence>
<proteinExistence type="predicted"/>
<evidence type="ECO:0000313" key="3">
    <source>
        <dbReference type="EMBL" id="CAL5973977.1"/>
    </source>
</evidence>
<gene>
    <name evidence="2" type="ORF">HINF_LOCUS21099</name>
    <name evidence="3" type="ORF">HINF_LOCUS2645</name>
</gene>
<evidence type="ECO:0000313" key="2">
    <source>
        <dbReference type="EMBL" id="CAI9933454.1"/>
    </source>
</evidence>
<reference evidence="2" key="1">
    <citation type="submission" date="2023-06" db="EMBL/GenBank/DDBJ databases">
        <authorList>
            <person name="Kurt Z."/>
        </authorList>
    </citation>
    <scope>NUCLEOTIDE SEQUENCE</scope>
</reference>
<feature type="compositionally biased region" description="Basic and acidic residues" evidence="1">
    <location>
        <begin position="144"/>
        <end position="154"/>
    </location>
</feature>
<accession>A0AA86PC89</accession>
<dbReference type="EMBL" id="CAXDID020000004">
    <property type="protein sequence ID" value="CAL5973977.1"/>
    <property type="molecule type" value="Genomic_DNA"/>
</dbReference>
<feature type="compositionally biased region" description="Polar residues" evidence="1">
    <location>
        <begin position="68"/>
        <end position="83"/>
    </location>
</feature>
<feature type="compositionally biased region" description="Basic residues" evidence="1">
    <location>
        <begin position="129"/>
        <end position="138"/>
    </location>
</feature>
<dbReference type="AlphaFoldDB" id="A0AA86PC89"/>